<sequence>MKNLKQLSLILLAAIAFVSCSNDDDATDNPVPVNEEEVITTLTATLTPVGGGTEITLQKQDSDGDGPDDAVITVSSPLAIGTTYNVSLELLNETESPAESINEEIEEEDDEHQFFYTATNDVATFAYVDFDGDGNPLGLEFTLTTADVASTGNITIELQHLPNKSAEGVSDGDSTNAGGETDVMAIFPIVVE</sequence>
<dbReference type="Proteomes" id="UP000605013">
    <property type="component" value="Unassembled WGS sequence"/>
</dbReference>
<feature type="chain" id="PRO_5045443303" evidence="1">
    <location>
        <begin position="27"/>
        <end position="192"/>
    </location>
</feature>
<dbReference type="EMBL" id="JAEMEF010000009">
    <property type="protein sequence ID" value="MBL7560268.1"/>
    <property type="molecule type" value="Genomic_DNA"/>
</dbReference>
<evidence type="ECO:0000313" key="3">
    <source>
        <dbReference type="Proteomes" id="UP000605013"/>
    </source>
</evidence>
<comment type="caution">
    <text evidence="2">The sequence shown here is derived from an EMBL/GenBank/DDBJ whole genome shotgun (WGS) entry which is preliminary data.</text>
</comment>
<dbReference type="PROSITE" id="PS51257">
    <property type="entry name" value="PROKAR_LIPOPROTEIN"/>
    <property type="match status" value="1"/>
</dbReference>
<reference evidence="2 3" key="1">
    <citation type="submission" date="2020-12" db="EMBL/GenBank/DDBJ databases">
        <title>Olleya sediminilitoris sp. nov., isolated from a tidal flat.</title>
        <authorList>
            <person name="Park S."/>
            <person name="Yoon J.-H."/>
        </authorList>
    </citation>
    <scope>NUCLEOTIDE SEQUENCE [LARGE SCALE GENOMIC DNA]</scope>
    <source>
        <strain evidence="2 3">YSTF-M6</strain>
    </source>
</reference>
<accession>A0ABS1WMD6</accession>
<evidence type="ECO:0000313" key="2">
    <source>
        <dbReference type="EMBL" id="MBL7560268.1"/>
    </source>
</evidence>
<keyword evidence="3" id="KW-1185">Reference proteome</keyword>
<organism evidence="2 3">
    <name type="scientific">Olleya sediminilitoris</name>
    <dbReference type="NCBI Taxonomy" id="2795739"/>
    <lineage>
        <taxon>Bacteria</taxon>
        <taxon>Pseudomonadati</taxon>
        <taxon>Bacteroidota</taxon>
        <taxon>Flavobacteriia</taxon>
        <taxon>Flavobacteriales</taxon>
        <taxon>Flavobacteriaceae</taxon>
    </lineage>
</organism>
<proteinExistence type="predicted"/>
<evidence type="ECO:0000256" key="1">
    <source>
        <dbReference type="SAM" id="SignalP"/>
    </source>
</evidence>
<feature type="signal peptide" evidence="1">
    <location>
        <begin position="1"/>
        <end position="26"/>
    </location>
</feature>
<name>A0ABS1WMD6_9FLAO</name>
<keyword evidence="1" id="KW-0732">Signal</keyword>
<protein>
    <submittedName>
        <fullName evidence="2">Type 1 periplasmic binding fold superfamily protein</fullName>
    </submittedName>
</protein>
<dbReference type="RefSeq" id="WP_028289835.1">
    <property type="nucleotide sequence ID" value="NZ_JAEMEF010000009.1"/>
</dbReference>
<gene>
    <name evidence="2" type="ORF">JAO71_10700</name>
</gene>